<feature type="compositionally biased region" description="Low complexity" evidence="1">
    <location>
        <begin position="181"/>
        <end position="190"/>
    </location>
</feature>
<reference evidence="3" key="2">
    <citation type="submission" date="2025-08" db="UniProtKB">
        <authorList>
            <consortium name="Ensembl"/>
        </authorList>
    </citation>
    <scope>IDENTIFICATION</scope>
</reference>
<evidence type="ECO:0000313" key="3">
    <source>
        <dbReference type="Ensembl" id="ENSTNIP00000020474.1"/>
    </source>
</evidence>
<feature type="region of interest" description="Disordered" evidence="1">
    <location>
        <begin position="140"/>
        <end position="190"/>
    </location>
</feature>
<dbReference type="STRING" id="99883.ENSTNIP00000020474"/>
<protein>
    <recommendedName>
        <fullName evidence="2">SANTA domain-containing protein</fullName>
    </recommendedName>
</protein>
<dbReference type="PANTHER" id="PTHR16124">
    <property type="entry name" value="MIS18-BINDING PROTEIN 1"/>
    <property type="match status" value="1"/>
</dbReference>
<dbReference type="Ensembl" id="ENSTNIT00000020706.1">
    <property type="protein sequence ID" value="ENSTNIP00000020474.1"/>
    <property type="gene ID" value="ENSTNIG00000017336.1"/>
</dbReference>
<organism evidence="3 4">
    <name type="scientific">Tetraodon nigroviridis</name>
    <name type="common">Spotted green pufferfish</name>
    <name type="synonym">Chelonodon nigroviridis</name>
    <dbReference type="NCBI Taxonomy" id="99883"/>
    <lineage>
        <taxon>Eukaryota</taxon>
        <taxon>Metazoa</taxon>
        <taxon>Chordata</taxon>
        <taxon>Craniata</taxon>
        <taxon>Vertebrata</taxon>
        <taxon>Euteleostomi</taxon>
        <taxon>Actinopterygii</taxon>
        <taxon>Neopterygii</taxon>
        <taxon>Teleostei</taxon>
        <taxon>Neoteleostei</taxon>
        <taxon>Acanthomorphata</taxon>
        <taxon>Eupercaria</taxon>
        <taxon>Tetraodontiformes</taxon>
        <taxon>Tetradontoidea</taxon>
        <taxon>Tetraodontidae</taxon>
        <taxon>Tetraodon</taxon>
    </lineage>
</organism>
<reference evidence="4" key="1">
    <citation type="journal article" date="2004" name="Nature">
        <title>Genome duplication in the teleost fish Tetraodon nigroviridis reveals the early vertebrate proto-karyotype.</title>
        <authorList>
            <person name="Jaillon O."/>
            <person name="Aury J.-M."/>
            <person name="Brunet F."/>
            <person name="Petit J.-L."/>
            <person name="Stange-Thomann N."/>
            <person name="Mauceli E."/>
            <person name="Bouneau L."/>
            <person name="Fischer C."/>
            <person name="Ozouf-Costaz C."/>
            <person name="Bernot A."/>
            <person name="Nicaud S."/>
            <person name="Jaffe D."/>
            <person name="Fisher S."/>
            <person name="Lutfalla G."/>
            <person name="Dossat C."/>
            <person name="Segurens B."/>
            <person name="Dasilva C."/>
            <person name="Salanoubat M."/>
            <person name="Levy M."/>
            <person name="Boudet N."/>
            <person name="Castellano S."/>
            <person name="Anthouard V."/>
            <person name="Jubin C."/>
            <person name="Castelli V."/>
            <person name="Katinka M."/>
            <person name="Vacherie B."/>
            <person name="Biemont C."/>
            <person name="Skalli Z."/>
            <person name="Cattolico L."/>
            <person name="Poulain J."/>
            <person name="De Berardinis V."/>
            <person name="Cruaud C."/>
            <person name="Duprat S."/>
            <person name="Brottier P."/>
            <person name="Coutanceau J.-P."/>
            <person name="Gouzy J."/>
            <person name="Parra G."/>
            <person name="Lardier G."/>
            <person name="Chapple C."/>
            <person name="McKernan K.J."/>
            <person name="McEwan P."/>
            <person name="Bosak S."/>
            <person name="Kellis M."/>
            <person name="Volff J.-N."/>
            <person name="Guigo R."/>
            <person name="Zody M.C."/>
            <person name="Mesirov J."/>
            <person name="Lindblad-Toh K."/>
            <person name="Birren B."/>
            <person name="Nusbaum C."/>
            <person name="Kahn D."/>
            <person name="Robinson-Rechavi M."/>
            <person name="Laudet V."/>
            <person name="Schachter V."/>
            <person name="Quetier F."/>
            <person name="Saurin W."/>
            <person name="Scarpelli C."/>
            <person name="Wincker P."/>
            <person name="Lander E.S."/>
            <person name="Weissenbach J."/>
            <person name="Roest Crollius H."/>
        </authorList>
    </citation>
    <scope>NUCLEOTIDE SEQUENCE [LARGE SCALE GENOMIC DNA]</scope>
</reference>
<evidence type="ECO:0000313" key="4">
    <source>
        <dbReference type="Proteomes" id="UP000007303"/>
    </source>
</evidence>
<dbReference type="InterPro" id="IPR015216">
    <property type="entry name" value="SANTA"/>
</dbReference>
<proteinExistence type="predicted"/>
<name>H3DIY0_TETNG</name>
<evidence type="ECO:0000259" key="2">
    <source>
        <dbReference type="Pfam" id="PF09133"/>
    </source>
</evidence>
<dbReference type="PANTHER" id="PTHR16124:SF3">
    <property type="entry name" value="MIS18-BINDING PROTEIN 1"/>
    <property type="match status" value="1"/>
</dbReference>
<evidence type="ECO:0000256" key="1">
    <source>
        <dbReference type="SAM" id="MobiDB-lite"/>
    </source>
</evidence>
<dbReference type="InterPro" id="IPR039110">
    <property type="entry name" value="KNL2-like"/>
</dbReference>
<keyword evidence="4" id="KW-1185">Reference proteome</keyword>
<sequence length="224" mass="25682">MFEDPLILHSPRVTIPKNNTKALKYGWPQPSKVSSVSENSWQEKVINLKDWCLKHNKKGLYVEGIHREEDILWNSNIIAERVSPYVVKTVTGRIYVLVGKMTSPVDSSFPRSFLKKFLNGFPPKWSKIYEEFLSESRIHSKDTERRSEDGGKEAKSEASDNFPFKNQKRNLFKTPDACPPSSSSTKMSRSGRVIKAPLEFWKGGRVTLDAQMNVTIHECYDKSI</sequence>
<dbReference type="InParanoid" id="H3DIY0"/>
<dbReference type="HOGENOM" id="CLU_1237559_0_0_1"/>
<dbReference type="Pfam" id="PF09133">
    <property type="entry name" value="SANTA"/>
    <property type="match status" value="1"/>
</dbReference>
<feature type="compositionally biased region" description="Basic and acidic residues" evidence="1">
    <location>
        <begin position="140"/>
        <end position="158"/>
    </location>
</feature>
<dbReference type="GeneTree" id="ENSGT00390000007395"/>
<dbReference type="Proteomes" id="UP000007303">
    <property type="component" value="Unassembled WGS sequence"/>
</dbReference>
<reference evidence="3" key="3">
    <citation type="submission" date="2025-09" db="UniProtKB">
        <authorList>
            <consortium name="Ensembl"/>
        </authorList>
    </citation>
    <scope>IDENTIFICATION</scope>
</reference>
<dbReference type="AlphaFoldDB" id="H3DIY0"/>
<dbReference type="GO" id="GO:0000775">
    <property type="term" value="C:chromosome, centromeric region"/>
    <property type="evidence" value="ECO:0007669"/>
    <property type="project" value="TreeGrafter"/>
</dbReference>
<accession>H3DIY0</accession>
<feature type="domain" description="SANTA" evidence="2">
    <location>
        <begin position="46"/>
        <end position="127"/>
    </location>
</feature>